<proteinExistence type="predicted"/>
<protein>
    <submittedName>
        <fullName evidence="1">Uncharacterized protein</fullName>
    </submittedName>
</protein>
<name>A0ABX0KU37_9NEIS</name>
<sequence length="81" mass="8988">MKVILKKMGSISSLLSSNTVNYSFSDDMSLALKAELKIGFPDIFPIVTGGYRALSAIERTAVLDIFNEYEKYLDVKHGRLG</sequence>
<comment type="caution">
    <text evidence="1">The sequence shown here is derived from an EMBL/GenBank/DDBJ whole genome shotgun (WGS) entry which is preliminary data.</text>
</comment>
<dbReference type="EMBL" id="JAAOLX010000012">
    <property type="protein sequence ID" value="NHQ88210.1"/>
    <property type="molecule type" value="Genomic_DNA"/>
</dbReference>
<evidence type="ECO:0000313" key="2">
    <source>
        <dbReference type="Proteomes" id="UP000712570"/>
    </source>
</evidence>
<gene>
    <name evidence="1" type="ORF">HA050_19070</name>
</gene>
<accession>A0ABX0KU37</accession>
<reference evidence="1 2" key="1">
    <citation type="submission" date="2020-03" db="EMBL/GenBank/DDBJ databases">
        <title>Draft genome sequence of environmentally isolated violet-colored cultures.</title>
        <authorList>
            <person name="Wilson H.S."/>
        </authorList>
    </citation>
    <scope>NUCLEOTIDE SEQUENCE [LARGE SCALE GENOMIC DNA]</scope>
    <source>
        <strain evidence="1 2">HSC-16F04</strain>
    </source>
</reference>
<dbReference type="RefSeq" id="WP_166829774.1">
    <property type="nucleotide sequence ID" value="NZ_JAAOLX010000012.1"/>
</dbReference>
<dbReference type="Proteomes" id="UP000712570">
    <property type="component" value="Unassembled WGS sequence"/>
</dbReference>
<evidence type="ECO:0000313" key="1">
    <source>
        <dbReference type="EMBL" id="NHQ88210.1"/>
    </source>
</evidence>
<organism evidence="1 2">
    <name type="scientific">Iodobacter violaceini</name>
    <dbReference type="NCBI Taxonomy" id="3044271"/>
    <lineage>
        <taxon>Bacteria</taxon>
        <taxon>Pseudomonadati</taxon>
        <taxon>Pseudomonadota</taxon>
        <taxon>Betaproteobacteria</taxon>
        <taxon>Neisseriales</taxon>
        <taxon>Chitinibacteraceae</taxon>
        <taxon>Iodobacter</taxon>
    </lineage>
</organism>
<keyword evidence="2" id="KW-1185">Reference proteome</keyword>